<keyword evidence="1" id="KW-0472">Membrane</keyword>
<name>A0A1D1V3J7_RAMVA</name>
<protein>
    <submittedName>
        <fullName evidence="2">Uncharacterized protein</fullName>
    </submittedName>
</protein>
<dbReference type="OrthoDB" id="10592056at2759"/>
<reference evidence="2 3" key="1">
    <citation type="journal article" date="2016" name="Nat. Commun.">
        <title>Extremotolerant tardigrade genome and improved radiotolerance of human cultured cells by tardigrade-unique protein.</title>
        <authorList>
            <person name="Hashimoto T."/>
            <person name="Horikawa D.D."/>
            <person name="Saito Y."/>
            <person name="Kuwahara H."/>
            <person name="Kozuka-Hata H."/>
            <person name="Shin-I T."/>
            <person name="Minakuchi Y."/>
            <person name="Ohishi K."/>
            <person name="Motoyama A."/>
            <person name="Aizu T."/>
            <person name="Enomoto A."/>
            <person name="Kondo K."/>
            <person name="Tanaka S."/>
            <person name="Hara Y."/>
            <person name="Koshikawa S."/>
            <person name="Sagara H."/>
            <person name="Miura T."/>
            <person name="Yokobori S."/>
            <person name="Miyagawa K."/>
            <person name="Suzuki Y."/>
            <person name="Kubo T."/>
            <person name="Oyama M."/>
            <person name="Kohara Y."/>
            <person name="Fujiyama A."/>
            <person name="Arakawa K."/>
            <person name="Katayama T."/>
            <person name="Toyoda A."/>
            <person name="Kunieda T."/>
        </authorList>
    </citation>
    <scope>NUCLEOTIDE SEQUENCE [LARGE SCALE GENOMIC DNA]</scope>
    <source>
        <strain evidence="2 3">YOKOZUNA-1</strain>
    </source>
</reference>
<dbReference type="EMBL" id="BDGG01000003">
    <property type="protein sequence ID" value="GAU96349.1"/>
    <property type="molecule type" value="Genomic_DNA"/>
</dbReference>
<keyword evidence="1" id="KW-1133">Transmembrane helix</keyword>
<dbReference type="Proteomes" id="UP000186922">
    <property type="component" value="Unassembled WGS sequence"/>
</dbReference>
<sequence>MIHYYLVRGFRRCVPLPVLYALAPLVLVLYIRKHLYRLGMFCGRKLPTDPCPPVEPCACPSTDSYPTEESILSDNGCIDDGAWAAEFEAYRKLGRSELQRLENLALCIDPDFGRYDWDAKSAVQYTRQCNKCH</sequence>
<keyword evidence="3" id="KW-1185">Reference proteome</keyword>
<dbReference type="AlphaFoldDB" id="A0A1D1V3J7"/>
<organism evidence="2 3">
    <name type="scientific">Ramazzottius varieornatus</name>
    <name type="common">Water bear</name>
    <name type="synonym">Tardigrade</name>
    <dbReference type="NCBI Taxonomy" id="947166"/>
    <lineage>
        <taxon>Eukaryota</taxon>
        <taxon>Metazoa</taxon>
        <taxon>Ecdysozoa</taxon>
        <taxon>Tardigrada</taxon>
        <taxon>Eutardigrada</taxon>
        <taxon>Parachela</taxon>
        <taxon>Hypsibioidea</taxon>
        <taxon>Ramazzottiidae</taxon>
        <taxon>Ramazzottius</taxon>
    </lineage>
</organism>
<evidence type="ECO:0000256" key="1">
    <source>
        <dbReference type="SAM" id="Phobius"/>
    </source>
</evidence>
<comment type="caution">
    <text evidence="2">The sequence shown here is derived from an EMBL/GenBank/DDBJ whole genome shotgun (WGS) entry which is preliminary data.</text>
</comment>
<keyword evidence="1" id="KW-0812">Transmembrane</keyword>
<proteinExistence type="predicted"/>
<evidence type="ECO:0000313" key="3">
    <source>
        <dbReference type="Proteomes" id="UP000186922"/>
    </source>
</evidence>
<feature type="transmembrane region" description="Helical" evidence="1">
    <location>
        <begin position="14"/>
        <end position="31"/>
    </location>
</feature>
<evidence type="ECO:0000313" key="2">
    <source>
        <dbReference type="EMBL" id="GAU96349.1"/>
    </source>
</evidence>
<gene>
    <name evidence="2" type="primary">RvY_07808-1</name>
    <name evidence="2" type="synonym">RvY_07808.1</name>
    <name evidence="2" type="ORF">RvY_07808</name>
</gene>
<accession>A0A1D1V3J7</accession>